<dbReference type="Gene3D" id="3.40.50.1000">
    <property type="entry name" value="HAD superfamily/HAD-like"/>
    <property type="match status" value="1"/>
</dbReference>
<dbReference type="KEGG" id="aun:AWM73_07135"/>
<dbReference type="EMBL" id="CP065662">
    <property type="protein sequence ID" value="QPS02029.1"/>
    <property type="molecule type" value="Genomic_DNA"/>
</dbReference>
<gene>
    <name evidence="4" type="ORF">I6G68_02885</name>
    <name evidence="3" type="ORF">ODY43_07950</name>
</gene>
<protein>
    <submittedName>
        <fullName evidence="4">5'-3'-deoxyribonucleotidase</fullName>
    </submittedName>
</protein>
<dbReference type="PANTHER" id="PTHR16504:SF4">
    <property type="entry name" value="5'(3')-DEOXYRIBONUCLEOTIDASE"/>
    <property type="match status" value="1"/>
</dbReference>
<dbReference type="SFLD" id="SFLDG01126">
    <property type="entry name" value="C1.2:_Nucleotidase_Like"/>
    <property type="match status" value="1"/>
</dbReference>
<feature type="active site" description="Proton donor" evidence="2">
    <location>
        <position position="9"/>
    </location>
</feature>
<dbReference type="SFLD" id="SFLDS00003">
    <property type="entry name" value="Haloacid_Dehalogenase"/>
    <property type="match status" value="1"/>
</dbReference>
<proteinExistence type="inferred from homology"/>
<dbReference type="Pfam" id="PF06941">
    <property type="entry name" value="NT5C"/>
    <property type="match status" value="1"/>
</dbReference>
<organism evidence="4 5">
    <name type="scientific">Aerococcus urinae</name>
    <dbReference type="NCBI Taxonomy" id="1376"/>
    <lineage>
        <taxon>Bacteria</taxon>
        <taxon>Bacillati</taxon>
        <taxon>Bacillota</taxon>
        <taxon>Bacilli</taxon>
        <taxon>Lactobacillales</taxon>
        <taxon>Aerococcaceae</taxon>
        <taxon>Aerococcus</taxon>
    </lineage>
</organism>
<dbReference type="GeneID" id="35767681"/>
<keyword evidence="6" id="KW-1185">Reference proteome</keyword>
<dbReference type="SFLD" id="SFLDG01146">
    <property type="entry name" value="C1.2.2"/>
    <property type="match status" value="1"/>
</dbReference>
<dbReference type="Proteomes" id="UP001069145">
    <property type="component" value="Unassembled WGS sequence"/>
</dbReference>
<dbReference type="EMBL" id="JAOTML010000010">
    <property type="protein sequence ID" value="MCY3053907.1"/>
    <property type="molecule type" value="Genomic_DNA"/>
</dbReference>
<dbReference type="RefSeq" id="WP_060778703.1">
    <property type="nucleotide sequence ID" value="NZ_CAJHLF010000013.1"/>
</dbReference>
<dbReference type="OrthoDB" id="278110at2"/>
<accession>A0A0X8FFB5</accession>
<evidence type="ECO:0000313" key="6">
    <source>
        <dbReference type="Proteomes" id="UP001069145"/>
    </source>
</evidence>
<dbReference type="InterPro" id="IPR023214">
    <property type="entry name" value="HAD_sf"/>
</dbReference>
<evidence type="ECO:0000313" key="3">
    <source>
        <dbReference type="EMBL" id="MCY3053907.1"/>
    </source>
</evidence>
<reference evidence="4 5" key="1">
    <citation type="submission" date="2020-12" db="EMBL/GenBank/DDBJ databases">
        <title>FDA dAtabase for Regulatory Grade micrObial Sequences (FDA-ARGOS): Supporting development and validation of Infectious Disease Dx tests.</title>
        <authorList>
            <person name="Sproer C."/>
            <person name="Gronow S."/>
            <person name="Severitt S."/>
            <person name="Schroder I."/>
            <person name="Tallon L."/>
            <person name="Sadzewicz L."/>
            <person name="Zhao X."/>
            <person name="Boylan J."/>
            <person name="Ott S."/>
            <person name="Bowen H."/>
            <person name="Vavikolanu K."/>
            <person name="Mehta A."/>
            <person name="Aluvathingal J."/>
            <person name="Nadendla S."/>
            <person name="Lowell S."/>
            <person name="Myers T."/>
            <person name="Yan Y."/>
            <person name="Sichtig H."/>
        </authorList>
    </citation>
    <scope>NUCLEOTIDE SEQUENCE [LARGE SCALE GENOMIC DNA]</scope>
    <source>
        <strain evidence="4 5">FDAARGOS_911</strain>
    </source>
</reference>
<dbReference type="Proteomes" id="UP000594771">
    <property type="component" value="Chromosome"/>
</dbReference>
<sequence>MQKIAVDMDEVIADFLAKQIRLFNENYDFQIKKEDLLGKNLDQLFPQYQKALHDMVADPNYFADLGIIEGAQEALWQLSQDYEVFITTAAMEFPTSFTAKYEWLAQHFDFIPDSHYVFCGQKSILGADYLIDDNSRHFQGFNGKGLLFSAPHNLTENYPDRLDSWEAALDYFYGSAGLSE</sequence>
<evidence type="ECO:0000256" key="1">
    <source>
        <dbReference type="ARBA" id="ARBA00009589"/>
    </source>
</evidence>
<evidence type="ECO:0000313" key="5">
    <source>
        <dbReference type="Proteomes" id="UP000594771"/>
    </source>
</evidence>
<evidence type="ECO:0000256" key="2">
    <source>
        <dbReference type="PIRSR" id="PIRSR610708-1"/>
    </source>
</evidence>
<dbReference type="AlphaFoldDB" id="A0A0X8FFB5"/>
<name>A0A0X8FFB5_9LACT</name>
<reference evidence="3" key="2">
    <citation type="submission" date="2022-09" db="EMBL/GenBank/DDBJ databases">
        <title>Aerococcus urinae taxonomy study.</title>
        <authorList>
            <person name="Christensen J."/>
            <person name="Senneby E."/>
        </authorList>
    </citation>
    <scope>NUCLEOTIDE SEQUENCE</scope>
    <source>
        <strain evidence="3">NLD-066-U95</strain>
    </source>
</reference>
<dbReference type="GO" id="GO:0009223">
    <property type="term" value="P:pyrimidine deoxyribonucleotide catabolic process"/>
    <property type="evidence" value="ECO:0007669"/>
    <property type="project" value="TreeGrafter"/>
</dbReference>
<dbReference type="GO" id="GO:0008253">
    <property type="term" value="F:5'-nucleotidase activity"/>
    <property type="evidence" value="ECO:0007669"/>
    <property type="project" value="InterPro"/>
</dbReference>
<feature type="active site" description="Nucleophile" evidence="2">
    <location>
        <position position="7"/>
    </location>
</feature>
<dbReference type="InterPro" id="IPR036412">
    <property type="entry name" value="HAD-like_sf"/>
</dbReference>
<dbReference type="InterPro" id="IPR010708">
    <property type="entry name" value="5'(3')-deoxyribonucleotidase"/>
</dbReference>
<evidence type="ECO:0000313" key="4">
    <source>
        <dbReference type="EMBL" id="QPS02029.1"/>
    </source>
</evidence>
<dbReference type="PANTHER" id="PTHR16504">
    <property type="entry name" value="5'(3')-DEOXYRIBONUCLEOTIDASE"/>
    <property type="match status" value="1"/>
</dbReference>
<comment type="similarity">
    <text evidence="1">Belongs to the 5'(3')-deoxyribonucleotidase family.</text>
</comment>
<dbReference type="Gene3D" id="1.10.40.40">
    <property type="entry name" value="Deoxyribonucleotidase, domain 2"/>
    <property type="match status" value="1"/>
</dbReference>
<dbReference type="SUPFAM" id="SSF56784">
    <property type="entry name" value="HAD-like"/>
    <property type="match status" value="1"/>
</dbReference>